<reference evidence="3" key="1">
    <citation type="submission" date="2018-06" db="EMBL/GenBank/DDBJ databases">
        <authorList>
            <person name="Zhirakovskaya E."/>
        </authorList>
    </citation>
    <scope>NUCLEOTIDE SEQUENCE</scope>
</reference>
<feature type="transmembrane region" description="Helical" evidence="1">
    <location>
        <begin position="305"/>
        <end position="325"/>
    </location>
</feature>
<dbReference type="Gene3D" id="3.40.50.410">
    <property type="entry name" value="von Willebrand factor, type A domain"/>
    <property type="match status" value="1"/>
</dbReference>
<dbReference type="SUPFAM" id="SSF53300">
    <property type="entry name" value="vWA-like"/>
    <property type="match status" value="1"/>
</dbReference>
<feature type="domain" description="VWFA" evidence="2">
    <location>
        <begin position="92"/>
        <end position="289"/>
    </location>
</feature>
<keyword evidence="1" id="KW-0812">Transmembrane</keyword>
<keyword evidence="1" id="KW-0472">Membrane</keyword>
<dbReference type="InterPro" id="IPR050768">
    <property type="entry name" value="UPF0353/GerABKA_families"/>
</dbReference>
<evidence type="ECO:0000259" key="2">
    <source>
        <dbReference type="PROSITE" id="PS50234"/>
    </source>
</evidence>
<organism evidence="3">
    <name type="scientific">hydrothermal vent metagenome</name>
    <dbReference type="NCBI Taxonomy" id="652676"/>
    <lineage>
        <taxon>unclassified sequences</taxon>
        <taxon>metagenomes</taxon>
        <taxon>ecological metagenomes</taxon>
    </lineage>
</organism>
<dbReference type="AlphaFoldDB" id="A0A3B1BQY0"/>
<keyword evidence="1" id="KW-1133">Transmembrane helix</keyword>
<proteinExistence type="predicted"/>
<protein>
    <submittedName>
        <fullName evidence="3">Aerotolerance protein BatA</fullName>
    </submittedName>
</protein>
<dbReference type="CDD" id="cd01467">
    <property type="entry name" value="vWA_BatA_type"/>
    <property type="match status" value="1"/>
</dbReference>
<dbReference type="InterPro" id="IPR033881">
    <property type="entry name" value="vWA_BatA_type"/>
</dbReference>
<sequence>MLTLEWPWILALLPLPLVLRWLLPARQNTTQAALRVPNVSDFQLGESPSTAGAHRKHWQWLLASLIWLTLLLAASRPQWLGDEIDAPISGRDLMLAIDLSGSMTTEDFSLRGRTVNRLIASKYVASDFIKHREGDRIGLILFGRNAYLQAPLTFDRKTVNILLQEAAIGLAGRETAIGDAIGLAIKRLKDQDKDSRVLVLMTDGANTAGEVSPLKAAELAAKEGLKIYTIGIGADEMIRRSMFGTQRINPSADLDEKTLTAIATQTGGRYFRARNTRELKQIYSLLDELEPVEQDSLRFRPIRALFYWPLGLALSLLLLMTLPALKARR</sequence>
<evidence type="ECO:0000256" key="1">
    <source>
        <dbReference type="SAM" id="Phobius"/>
    </source>
</evidence>
<dbReference type="EMBL" id="UOFY01000012">
    <property type="protein sequence ID" value="VAX07077.1"/>
    <property type="molecule type" value="Genomic_DNA"/>
</dbReference>
<name>A0A3B1BQY0_9ZZZZ</name>
<dbReference type="SMART" id="SM00327">
    <property type="entry name" value="VWA"/>
    <property type="match status" value="1"/>
</dbReference>
<dbReference type="InterPro" id="IPR002035">
    <property type="entry name" value="VWF_A"/>
</dbReference>
<evidence type="ECO:0000313" key="3">
    <source>
        <dbReference type="EMBL" id="VAX07077.1"/>
    </source>
</evidence>
<dbReference type="PROSITE" id="PS50234">
    <property type="entry name" value="VWFA"/>
    <property type="match status" value="1"/>
</dbReference>
<dbReference type="PANTHER" id="PTHR22550">
    <property type="entry name" value="SPORE GERMINATION PROTEIN"/>
    <property type="match status" value="1"/>
</dbReference>
<dbReference type="PANTHER" id="PTHR22550:SF18">
    <property type="entry name" value="VWFA DOMAIN-CONTAINING PROTEIN"/>
    <property type="match status" value="1"/>
</dbReference>
<dbReference type="InterPro" id="IPR036465">
    <property type="entry name" value="vWFA_dom_sf"/>
</dbReference>
<gene>
    <name evidence="3" type="ORF">MNBD_GAMMA25-784</name>
</gene>
<accession>A0A3B1BQY0</accession>
<dbReference type="Pfam" id="PF00092">
    <property type="entry name" value="VWA"/>
    <property type="match status" value="1"/>
</dbReference>